<keyword evidence="9" id="KW-0472">Membrane</keyword>
<dbReference type="PANTHER" id="PTHR24421">
    <property type="entry name" value="NITRATE/NITRITE SENSOR PROTEIN NARX-RELATED"/>
    <property type="match status" value="1"/>
</dbReference>
<evidence type="ECO:0000259" key="11">
    <source>
        <dbReference type="Pfam" id="PF07730"/>
    </source>
</evidence>
<evidence type="ECO:0000256" key="7">
    <source>
        <dbReference type="ARBA" id="ARBA00022840"/>
    </source>
</evidence>
<dbReference type="CDD" id="cd16917">
    <property type="entry name" value="HATPase_UhpB-NarQ-NarX-like"/>
    <property type="match status" value="1"/>
</dbReference>
<comment type="catalytic activity">
    <reaction evidence="1">
        <text>ATP + protein L-histidine = ADP + protein N-phospho-L-histidine.</text>
        <dbReference type="EC" id="2.7.13.3"/>
    </reaction>
</comment>
<keyword evidence="8" id="KW-0902">Two-component regulatory system</keyword>
<dbReference type="InterPro" id="IPR003594">
    <property type="entry name" value="HATPase_dom"/>
</dbReference>
<feature type="domain" description="Histidine kinase/HSP90-like ATPase" evidence="10">
    <location>
        <begin position="301"/>
        <end position="381"/>
    </location>
</feature>
<evidence type="ECO:0000256" key="5">
    <source>
        <dbReference type="ARBA" id="ARBA00022741"/>
    </source>
</evidence>
<feature type="transmembrane region" description="Helical" evidence="9">
    <location>
        <begin position="12"/>
        <end position="37"/>
    </location>
</feature>
<gene>
    <name evidence="12" type="ORF">LHJ74_30035</name>
</gene>
<evidence type="ECO:0000256" key="8">
    <source>
        <dbReference type="ARBA" id="ARBA00023012"/>
    </source>
</evidence>
<reference evidence="12 13" key="1">
    <citation type="submission" date="2021-10" db="EMBL/GenBank/DDBJ databases">
        <title>Streptomyces gossypii sp. nov., isolated from soil collected from cotton field.</title>
        <authorList>
            <person name="Ge X."/>
            <person name="Chen X."/>
            <person name="Liu W."/>
        </authorList>
    </citation>
    <scope>NUCLEOTIDE SEQUENCE [LARGE SCALE GENOMIC DNA]</scope>
    <source>
        <strain evidence="12 13">N2-109</strain>
    </source>
</reference>
<dbReference type="InterPro" id="IPR036890">
    <property type="entry name" value="HATPase_C_sf"/>
</dbReference>
<organism evidence="12 13">
    <name type="scientific">Streptomyces gossypii</name>
    <dbReference type="NCBI Taxonomy" id="2883101"/>
    <lineage>
        <taxon>Bacteria</taxon>
        <taxon>Bacillati</taxon>
        <taxon>Actinomycetota</taxon>
        <taxon>Actinomycetes</taxon>
        <taxon>Kitasatosporales</taxon>
        <taxon>Streptomycetaceae</taxon>
        <taxon>Streptomyces</taxon>
    </lineage>
</organism>
<dbReference type="Proteomes" id="UP001156389">
    <property type="component" value="Unassembled WGS sequence"/>
</dbReference>
<dbReference type="InterPro" id="IPR011712">
    <property type="entry name" value="Sig_transdc_His_kin_sub3_dim/P"/>
</dbReference>
<keyword evidence="6 12" id="KW-0418">Kinase</keyword>
<dbReference type="PANTHER" id="PTHR24421:SF10">
    <property type="entry name" value="NITRATE_NITRITE SENSOR PROTEIN NARQ"/>
    <property type="match status" value="1"/>
</dbReference>
<evidence type="ECO:0000256" key="1">
    <source>
        <dbReference type="ARBA" id="ARBA00000085"/>
    </source>
</evidence>
<feature type="domain" description="Signal transduction histidine kinase subgroup 3 dimerisation and phosphoacceptor" evidence="11">
    <location>
        <begin position="197"/>
        <end position="261"/>
    </location>
</feature>
<dbReference type="Gene3D" id="1.20.5.1930">
    <property type="match status" value="1"/>
</dbReference>
<keyword evidence="9" id="KW-1133">Transmembrane helix</keyword>
<dbReference type="GO" id="GO:0016301">
    <property type="term" value="F:kinase activity"/>
    <property type="evidence" value="ECO:0007669"/>
    <property type="project" value="UniProtKB-KW"/>
</dbReference>
<feature type="transmembrane region" description="Helical" evidence="9">
    <location>
        <begin position="135"/>
        <end position="159"/>
    </location>
</feature>
<dbReference type="Pfam" id="PF07730">
    <property type="entry name" value="HisKA_3"/>
    <property type="match status" value="1"/>
</dbReference>
<comment type="caution">
    <text evidence="12">The sequence shown here is derived from an EMBL/GenBank/DDBJ whole genome shotgun (WGS) entry which is preliminary data.</text>
</comment>
<evidence type="ECO:0000259" key="10">
    <source>
        <dbReference type="Pfam" id="PF02518"/>
    </source>
</evidence>
<keyword evidence="7" id="KW-0067">ATP-binding</keyword>
<dbReference type="RefSeq" id="WP_260221408.1">
    <property type="nucleotide sequence ID" value="NZ_JAJAGO010000018.1"/>
</dbReference>
<dbReference type="SUPFAM" id="SSF55874">
    <property type="entry name" value="ATPase domain of HSP90 chaperone/DNA topoisomerase II/histidine kinase"/>
    <property type="match status" value="1"/>
</dbReference>
<dbReference type="EMBL" id="JAJAGO010000018">
    <property type="protein sequence ID" value="MCT2594098.1"/>
    <property type="molecule type" value="Genomic_DNA"/>
</dbReference>
<evidence type="ECO:0000256" key="4">
    <source>
        <dbReference type="ARBA" id="ARBA00022679"/>
    </source>
</evidence>
<keyword evidence="5" id="KW-0547">Nucleotide-binding</keyword>
<evidence type="ECO:0000256" key="9">
    <source>
        <dbReference type="SAM" id="Phobius"/>
    </source>
</evidence>
<name>A0ABT2K1S6_9ACTN</name>
<accession>A0ABT2K1S6</accession>
<sequence length="383" mass="41266">MRRILGRVVRVGFGVLAGSVTAVVEMLFLLLTGLCLLPVLGSSQRQRPVLARAGAAAGALTRLERRRLASFYGSSVGESYPPERALRYIAVRWAVGLLGALVLITVALGVLYATVLFWGWFLFGFQTPEHGVPALLPSVLGGCFLLFLGVNGLFGVATFETSLARRYLGPSAQDLLRRRISELASSRAGVLDVVHDEQRRIERYLHDGVQQQLVALGMLLGRARRTDDPARSAELVRQAHDEARRTLDELRDVAWRVYPAVLDEAGLHAALEGIAERSGLPVQLEDNLTKEPVDAVRTVAYFVVSEGVTNAAKHSRASHVSVRVTQHPGTLAVRVEDDGRGGADPRGGGLLGLARRVSALDGQLRVTSPPGGPTVLTAELPCD</sequence>
<evidence type="ECO:0000313" key="13">
    <source>
        <dbReference type="Proteomes" id="UP001156389"/>
    </source>
</evidence>
<keyword evidence="9" id="KW-0812">Transmembrane</keyword>
<keyword evidence="4" id="KW-0808">Transferase</keyword>
<feature type="transmembrane region" description="Helical" evidence="9">
    <location>
        <begin position="93"/>
        <end position="123"/>
    </location>
</feature>
<dbReference type="Pfam" id="PF02518">
    <property type="entry name" value="HATPase_c"/>
    <property type="match status" value="1"/>
</dbReference>
<evidence type="ECO:0000256" key="3">
    <source>
        <dbReference type="ARBA" id="ARBA00022553"/>
    </source>
</evidence>
<evidence type="ECO:0000256" key="6">
    <source>
        <dbReference type="ARBA" id="ARBA00022777"/>
    </source>
</evidence>
<keyword evidence="13" id="KW-1185">Reference proteome</keyword>
<dbReference type="InterPro" id="IPR050482">
    <property type="entry name" value="Sensor_HK_TwoCompSys"/>
</dbReference>
<dbReference type="EC" id="2.7.13.3" evidence="2"/>
<evidence type="ECO:0000313" key="12">
    <source>
        <dbReference type="EMBL" id="MCT2594098.1"/>
    </source>
</evidence>
<proteinExistence type="predicted"/>
<dbReference type="Gene3D" id="3.30.565.10">
    <property type="entry name" value="Histidine kinase-like ATPase, C-terminal domain"/>
    <property type="match status" value="1"/>
</dbReference>
<protein>
    <recommendedName>
        <fullName evidence="2">histidine kinase</fullName>
        <ecNumber evidence="2">2.7.13.3</ecNumber>
    </recommendedName>
</protein>
<evidence type="ECO:0000256" key="2">
    <source>
        <dbReference type="ARBA" id="ARBA00012438"/>
    </source>
</evidence>
<keyword evidence="3" id="KW-0597">Phosphoprotein</keyword>